<dbReference type="InterPro" id="IPR018303">
    <property type="entry name" value="ATPase_P-typ_P_site"/>
</dbReference>
<proteinExistence type="predicted"/>
<dbReference type="InterPro" id="IPR023299">
    <property type="entry name" value="ATPase_P-typ_cyto_dom_N"/>
</dbReference>
<keyword evidence="6" id="KW-0732">Signal</keyword>
<sequence>LIMVCLGFILCLSEHSGEVRVGLNSSNLLLRSCTIRNTEMVVGIVVYAGHETKAMMNNSGPRYKRSQLEKRLNTDVLWCVALLIVMCLTASVGHGLWLNNFKDAGFQVDGETSPALAGFYVFWTMIIVLQLLNLRFRRSSVGCEEDSELLRELWEFYCQVDTCFHDLEKAYDAPKHSSWLVLIPISLYVSIEIVKLGQIYFIHNDLDFYNEQQDSRIQCRALNITEDLGQIQFLFSDKTGTLTENKMVFCRCSIYGVEYPHVENGEIL</sequence>
<keyword evidence="2 5" id="KW-0812">Transmembrane</keyword>
<comment type="subcellular location">
    <subcellularLocation>
        <location evidence="1">Membrane</location>
    </subcellularLocation>
</comment>
<dbReference type="Proteomes" id="UP001434883">
    <property type="component" value="Unassembled WGS sequence"/>
</dbReference>
<evidence type="ECO:0000256" key="2">
    <source>
        <dbReference type="ARBA" id="ARBA00022692"/>
    </source>
</evidence>
<feature type="non-terminal residue" evidence="7">
    <location>
        <position position="1"/>
    </location>
</feature>
<dbReference type="Gene3D" id="1.20.1110.10">
    <property type="entry name" value="Calcium-transporting ATPase, transmembrane domain"/>
    <property type="match status" value="1"/>
</dbReference>
<keyword evidence="3 5" id="KW-1133">Transmembrane helix</keyword>
<feature type="transmembrane region" description="Helical" evidence="5">
    <location>
        <begin position="76"/>
        <end position="97"/>
    </location>
</feature>
<reference evidence="7 8" key="1">
    <citation type="submission" date="2021-06" db="EMBL/GenBank/DDBJ databases">
        <authorList>
            <person name="Palmer J.M."/>
        </authorList>
    </citation>
    <scope>NUCLEOTIDE SEQUENCE [LARGE SCALE GENOMIC DNA]</scope>
    <source>
        <strain evidence="7 8">XC_2019</strain>
        <tissue evidence="7">Muscle</tissue>
    </source>
</reference>
<dbReference type="PANTHER" id="PTHR24092">
    <property type="entry name" value="PROBABLE PHOSPHOLIPID-TRANSPORTING ATPASE"/>
    <property type="match status" value="1"/>
</dbReference>
<evidence type="ECO:0000256" key="4">
    <source>
        <dbReference type="ARBA" id="ARBA00023136"/>
    </source>
</evidence>
<accession>A0ABV0QYM1</accession>
<name>A0ABV0QYM1_9TELE</name>
<dbReference type="EMBL" id="JAHRIN010026175">
    <property type="protein sequence ID" value="MEQ2200541.1"/>
    <property type="molecule type" value="Genomic_DNA"/>
</dbReference>
<evidence type="ECO:0000256" key="6">
    <source>
        <dbReference type="SAM" id="SignalP"/>
    </source>
</evidence>
<dbReference type="Gene3D" id="3.40.1110.10">
    <property type="entry name" value="Calcium-transporting ATPase, cytoplasmic domain N"/>
    <property type="match status" value="1"/>
</dbReference>
<dbReference type="InterPro" id="IPR036412">
    <property type="entry name" value="HAD-like_sf"/>
</dbReference>
<keyword evidence="4 5" id="KW-0472">Membrane</keyword>
<organism evidence="7 8">
    <name type="scientific">Xenoophorus captivus</name>
    <dbReference type="NCBI Taxonomy" id="1517983"/>
    <lineage>
        <taxon>Eukaryota</taxon>
        <taxon>Metazoa</taxon>
        <taxon>Chordata</taxon>
        <taxon>Craniata</taxon>
        <taxon>Vertebrata</taxon>
        <taxon>Euteleostomi</taxon>
        <taxon>Actinopterygii</taxon>
        <taxon>Neopterygii</taxon>
        <taxon>Teleostei</taxon>
        <taxon>Neoteleostei</taxon>
        <taxon>Acanthomorphata</taxon>
        <taxon>Ovalentaria</taxon>
        <taxon>Atherinomorphae</taxon>
        <taxon>Cyprinodontiformes</taxon>
        <taxon>Goodeidae</taxon>
        <taxon>Xenoophorus</taxon>
    </lineage>
</organism>
<feature type="transmembrane region" description="Helical" evidence="5">
    <location>
        <begin position="117"/>
        <end position="134"/>
    </location>
</feature>
<keyword evidence="8" id="KW-1185">Reference proteome</keyword>
<comment type="caution">
    <text evidence="7">The sequence shown here is derived from an EMBL/GenBank/DDBJ whole genome shotgun (WGS) entry which is preliminary data.</text>
</comment>
<evidence type="ECO:0000313" key="8">
    <source>
        <dbReference type="Proteomes" id="UP001434883"/>
    </source>
</evidence>
<feature type="chain" id="PRO_5046395930" evidence="6">
    <location>
        <begin position="18"/>
        <end position="268"/>
    </location>
</feature>
<feature type="signal peptide" evidence="6">
    <location>
        <begin position="1"/>
        <end position="17"/>
    </location>
</feature>
<dbReference type="PROSITE" id="PS00154">
    <property type="entry name" value="ATPASE_E1_E2"/>
    <property type="match status" value="1"/>
</dbReference>
<evidence type="ECO:0000256" key="1">
    <source>
        <dbReference type="ARBA" id="ARBA00004370"/>
    </source>
</evidence>
<protein>
    <submittedName>
        <fullName evidence="7">Phospholipid-transporting ATPase VD</fullName>
    </submittedName>
</protein>
<evidence type="ECO:0000256" key="3">
    <source>
        <dbReference type="ARBA" id="ARBA00022989"/>
    </source>
</evidence>
<gene>
    <name evidence="7" type="primary">ATP10D</name>
    <name evidence="7" type="ORF">XENOCAPTIV_030725</name>
</gene>
<evidence type="ECO:0000313" key="7">
    <source>
        <dbReference type="EMBL" id="MEQ2200541.1"/>
    </source>
</evidence>
<evidence type="ECO:0000256" key="5">
    <source>
        <dbReference type="SAM" id="Phobius"/>
    </source>
</evidence>
<dbReference type="SUPFAM" id="SSF56784">
    <property type="entry name" value="HAD-like"/>
    <property type="match status" value="1"/>
</dbReference>
<dbReference type="InterPro" id="IPR023214">
    <property type="entry name" value="HAD_sf"/>
</dbReference>
<dbReference type="PANTHER" id="PTHR24092:SF84">
    <property type="entry name" value="PHOSPHOLIPID-TRANSPORTING ATPASE VD"/>
    <property type="match status" value="1"/>
</dbReference>
<dbReference type="Gene3D" id="3.40.50.1000">
    <property type="entry name" value="HAD superfamily/HAD-like"/>
    <property type="match status" value="1"/>
</dbReference>